<dbReference type="Proteomes" id="UP000005212">
    <property type="component" value="Plasmid unnamed10"/>
</dbReference>
<dbReference type="PATRIC" id="fig|1155096.3.peg.1107"/>
<dbReference type="Pfam" id="PF07032">
    <property type="entry name" value="DUF1322"/>
    <property type="match status" value="1"/>
</dbReference>
<name>I0FEF8_BORCA</name>
<evidence type="ECO:0000313" key="1">
    <source>
        <dbReference type="EMBL" id="AFI31864.1"/>
    </source>
</evidence>
<reference evidence="2" key="2">
    <citation type="submission" date="2012-03" db="EMBL/GenBank/DDBJ databases">
        <title>Complete genome sequence of Borrelia crocidurae.</title>
        <authorList>
            <person name="Elbir H."/>
            <person name="Gimenez G."/>
            <person name="Robert C."/>
            <person name="Raoult D."/>
            <person name="Drancourt M."/>
        </authorList>
    </citation>
    <scope>NUCLEOTIDE SEQUENCE [LARGE SCALE GENOMIC DNA]</scope>
    <source>
        <strain evidence="2">Achema</strain>
        <plasmid evidence="2">unnamed10</plasmid>
    </source>
</reference>
<evidence type="ECO:0000313" key="2">
    <source>
        <dbReference type="Proteomes" id="UP000005212"/>
    </source>
</evidence>
<dbReference type="RefSeq" id="WP_014683235.1">
    <property type="nucleotide sequence ID" value="NC_017779.1"/>
</dbReference>
<dbReference type="KEGG" id="bcw:Q7M_1517"/>
<reference evidence="1 2" key="1">
    <citation type="journal article" date="2012" name="J. Bacteriol.">
        <title>Complete Genome Sequence of Borrelia crocidurae.</title>
        <authorList>
            <person name="Elbir H."/>
            <person name="Gimenez G."/>
            <person name="Robert C."/>
            <person name="Bergstrom S."/>
            <person name="Cutler S."/>
            <person name="Raoult D."/>
            <person name="Drancourt M."/>
        </authorList>
    </citation>
    <scope>NUCLEOTIDE SEQUENCE [LARGE SCALE GENOMIC DNA]</scope>
    <source>
        <strain evidence="1 2">Achema</strain>
        <plasmid evidence="2">unnamed10</plasmid>
    </source>
</reference>
<accession>I0FEF8</accession>
<geneLocation type="plasmid" evidence="2">
    <name>unnamed10</name>
</geneLocation>
<dbReference type="AlphaFoldDB" id="I0FEF8"/>
<dbReference type="InterPro" id="IPR009753">
    <property type="entry name" value="DUF1322"/>
</dbReference>
<protein>
    <submittedName>
        <fullName evidence="1">Uncharacterized protein</fullName>
    </submittedName>
</protein>
<proteinExistence type="predicted"/>
<gene>
    <name evidence="1" type="ordered locus">Q7M_1517</name>
</gene>
<sequence>MKIFTNYIRYRKERQKLLNSYFTFLDSLSDDKKIFYFPVIMNVCTFEEIKKMSYSELIEINRIAHLKLSKEKYEMLLLFKS</sequence>
<dbReference type="HOGENOM" id="CLU_197332_0_0_12"/>
<dbReference type="EMBL" id="CP003436">
    <property type="protein sequence ID" value="AFI31864.1"/>
    <property type="molecule type" value="Genomic_DNA"/>
</dbReference>
<keyword evidence="1" id="KW-0614">Plasmid</keyword>
<organism evidence="1 2">
    <name type="scientific">Borrelia crocidurae (strain Achema)</name>
    <dbReference type="NCBI Taxonomy" id="1155096"/>
    <lineage>
        <taxon>Bacteria</taxon>
        <taxon>Pseudomonadati</taxon>
        <taxon>Spirochaetota</taxon>
        <taxon>Spirochaetia</taxon>
        <taxon>Spirochaetales</taxon>
        <taxon>Borreliaceae</taxon>
        <taxon>Borrelia</taxon>
    </lineage>
</organism>